<dbReference type="Gene3D" id="3.30.110.20">
    <property type="entry name" value="Alba-like domain"/>
    <property type="match status" value="2"/>
</dbReference>
<dbReference type="Proteomes" id="UP001178507">
    <property type="component" value="Unassembled WGS sequence"/>
</dbReference>
<dbReference type="AlphaFoldDB" id="A0AA36NI58"/>
<dbReference type="InterPro" id="IPR007347">
    <property type="entry name" value="SpoVS"/>
</dbReference>
<feature type="compositionally biased region" description="Low complexity" evidence="2">
    <location>
        <begin position="149"/>
        <end position="161"/>
    </location>
</feature>
<reference evidence="3" key="1">
    <citation type="submission" date="2023-08" db="EMBL/GenBank/DDBJ databases">
        <authorList>
            <person name="Chen Y."/>
            <person name="Shah S."/>
            <person name="Dougan E. K."/>
            <person name="Thang M."/>
            <person name="Chan C."/>
        </authorList>
    </citation>
    <scope>NUCLEOTIDE SEQUENCE</scope>
</reference>
<dbReference type="InterPro" id="IPR036882">
    <property type="entry name" value="Alba-like_dom_sf"/>
</dbReference>
<evidence type="ECO:0000256" key="2">
    <source>
        <dbReference type="SAM" id="MobiDB-lite"/>
    </source>
</evidence>
<proteinExistence type="predicted"/>
<name>A0AA36NI58_9DINO</name>
<organism evidence="3 4">
    <name type="scientific">Effrenium voratum</name>
    <dbReference type="NCBI Taxonomy" id="2562239"/>
    <lineage>
        <taxon>Eukaryota</taxon>
        <taxon>Sar</taxon>
        <taxon>Alveolata</taxon>
        <taxon>Dinophyceae</taxon>
        <taxon>Suessiales</taxon>
        <taxon>Symbiodiniaceae</taxon>
        <taxon>Effrenium</taxon>
    </lineage>
</organism>
<dbReference type="Pfam" id="PF04232">
    <property type="entry name" value="SpoVS"/>
    <property type="match status" value="1"/>
</dbReference>
<evidence type="ECO:0000313" key="4">
    <source>
        <dbReference type="Proteomes" id="UP001178507"/>
    </source>
</evidence>
<comment type="caution">
    <text evidence="3">The sequence shown here is derived from an EMBL/GenBank/DDBJ whole genome shotgun (WGS) entry which is preliminary data.</text>
</comment>
<feature type="region of interest" description="Disordered" evidence="2">
    <location>
        <begin position="149"/>
        <end position="168"/>
    </location>
</feature>
<evidence type="ECO:0000256" key="1">
    <source>
        <dbReference type="ARBA" id="ARBA00022884"/>
    </source>
</evidence>
<accession>A0AA36NI58</accession>
<gene>
    <name evidence="3" type="ORF">EVOR1521_LOCUS29633</name>
</gene>
<keyword evidence="4" id="KW-1185">Reference proteome</keyword>
<sequence length="273" mass="28979">MHRRKSRRHVRLTDEADIEFPAMWPVCGRQLGSRLWARAASLGRGLATGSGEIEVLTATAVSEVSKLGGAIAGRIRKDSRTSIRCVGHQAAFRSVKAVVNASEYLSQDDSAPKGRMLGIQVAEMDGRREGGNELRLQIGPVMLQDSVAASGASDSSGSSGSRSHDLLISGKTAPGKAAAAMAAAMRPMGGGHGRCPLVRAIGSMAVHRALVTGHLAQKYLDNDRRGVRFCLIPYFSRHIATEDGKKQLVLRLQHLPSEASALKGKDPAGKALT</sequence>
<evidence type="ECO:0000313" key="3">
    <source>
        <dbReference type="EMBL" id="CAJ1408112.1"/>
    </source>
</evidence>
<dbReference type="GO" id="GO:0003723">
    <property type="term" value="F:RNA binding"/>
    <property type="evidence" value="ECO:0007669"/>
    <property type="project" value="UniProtKB-KW"/>
</dbReference>
<protein>
    <submittedName>
        <fullName evidence="3">Uncharacterized protein</fullName>
    </submittedName>
</protein>
<dbReference type="EMBL" id="CAUJNA010003705">
    <property type="protein sequence ID" value="CAJ1408112.1"/>
    <property type="molecule type" value="Genomic_DNA"/>
</dbReference>
<keyword evidence="1" id="KW-0694">RNA-binding</keyword>